<comment type="caution">
    <text evidence="1">The sequence shown here is derived from an EMBL/GenBank/DDBJ whole genome shotgun (WGS) entry which is preliminary data.</text>
</comment>
<dbReference type="Proteomes" id="UP000050525">
    <property type="component" value="Unassembled WGS sequence"/>
</dbReference>
<organism evidence="1 2">
    <name type="scientific">Alligator mississippiensis</name>
    <name type="common">American alligator</name>
    <dbReference type="NCBI Taxonomy" id="8496"/>
    <lineage>
        <taxon>Eukaryota</taxon>
        <taxon>Metazoa</taxon>
        <taxon>Chordata</taxon>
        <taxon>Craniata</taxon>
        <taxon>Vertebrata</taxon>
        <taxon>Euteleostomi</taxon>
        <taxon>Archelosauria</taxon>
        <taxon>Archosauria</taxon>
        <taxon>Crocodylia</taxon>
        <taxon>Alligatoridae</taxon>
        <taxon>Alligatorinae</taxon>
        <taxon>Alligator</taxon>
    </lineage>
</organism>
<accession>A0A151MS87</accession>
<proteinExistence type="predicted"/>
<name>A0A151MS87_ALLMI</name>
<evidence type="ECO:0000313" key="2">
    <source>
        <dbReference type="Proteomes" id="UP000050525"/>
    </source>
</evidence>
<sequence>MDQTFLQWLMAVVEEWEENAQAWWVEDMVHQEWWWAGNIIQEETRDQADQQFWAKLLFLKRQWVQVV</sequence>
<keyword evidence="2" id="KW-1185">Reference proteome</keyword>
<reference evidence="1 2" key="1">
    <citation type="journal article" date="2012" name="Genome Biol.">
        <title>Sequencing three crocodilian genomes to illuminate the evolution of archosaurs and amniotes.</title>
        <authorList>
            <person name="St John J.A."/>
            <person name="Braun E.L."/>
            <person name="Isberg S.R."/>
            <person name="Miles L.G."/>
            <person name="Chong A.Y."/>
            <person name="Gongora J."/>
            <person name="Dalzell P."/>
            <person name="Moran C."/>
            <person name="Bed'hom B."/>
            <person name="Abzhanov A."/>
            <person name="Burgess S.C."/>
            <person name="Cooksey A.M."/>
            <person name="Castoe T.A."/>
            <person name="Crawford N.G."/>
            <person name="Densmore L.D."/>
            <person name="Drew J.C."/>
            <person name="Edwards S.V."/>
            <person name="Faircloth B.C."/>
            <person name="Fujita M.K."/>
            <person name="Greenwold M.J."/>
            <person name="Hoffmann F.G."/>
            <person name="Howard J.M."/>
            <person name="Iguchi T."/>
            <person name="Janes D.E."/>
            <person name="Khan S.Y."/>
            <person name="Kohno S."/>
            <person name="de Koning A.J."/>
            <person name="Lance S.L."/>
            <person name="McCarthy F.M."/>
            <person name="McCormack J.E."/>
            <person name="Merchant M.E."/>
            <person name="Peterson D.G."/>
            <person name="Pollock D.D."/>
            <person name="Pourmand N."/>
            <person name="Raney B.J."/>
            <person name="Roessler K.A."/>
            <person name="Sanford J.R."/>
            <person name="Sawyer R.H."/>
            <person name="Schmidt C.J."/>
            <person name="Triplett E.W."/>
            <person name="Tuberville T.D."/>
            <person name="Venegas-Anaya M."/>
            <person name="Howard J.T."/>
            <person name="Jarvis E.D."/>
            <person name="Guillette L.J.Jr."/>
            <person name="Glenn T.C."/>
            <person name="Green R.E."/>
            <person name="Ray D.A."/>
        </authorList>
    </citation>
    <scope>NUCLEOTIDE SEQUENCE [LARGE SCALE GENOMIC DNA]</scope>
    <source>
        <strain evidence="1">KSC_2009_1</strain>
    </source>
</reference>
<protein>
    <submittedName>
        <fullName evidence="1">Uncharacterized protein</fullName>
    </submittedName>
</protein>
<dbReference type="AlphaFoldDB" id="A0A151MS87"/>
<dbReference type="EMBL" id="AKHW03005173">
    <property type="protein sequence ID" value="KYO27394.1"/>
    <property type="molecule type" value="Genomic_DNA"/>
</dbReference>
<gene>
    <name evidence="1" type="ORF">Y1Q_0013428</name>
</gene>
<evidence type="ECO:0000313" key="1">
    <source>
        <dbReference type="EMBL" id="KYO27394.1"/>
    </source>
</evidence>